<protein>
    <submittedName>
        <fullName evidence="1">Uncharacterized protein</fullName>
    </submittedName>
</protein>
<proteinExistence type="predicted"/>
<dbReference type="EMBL" id="JAWDIE010000007">
    <property type="protein sequence ID" value="MEJ7137966.1"/>
    <property type="molecule type" value="Genomic_DNA"/>
</dbReference>
<keyword evidence="2" id="KW-1185">Reference proteome</keyword>
<evidence type="ECO:0000313" key="1">
    <source>
        <dbReference type="EMBL" id="MEJ7137966.1"/>
    </source>
</evidence>
<accession>A0ACC6P1A4</accession>
<evidence type="ECO:0000313" key="2">
    <source>
        <dbReference type="Proteomes" id="UP001364695"/>
    </source>
</evidence>
<dbReference type="Proteomes" id="UP001364695">
    <property type="component" value="Unassembled WGS sequence"/>
</dbReference>
<comment type="caution">
    <text evidence="1">The sequence shown here is derived from an EMBL/GenBank/DDBJ whole genome shotgun (WGS) entry which is preliminary data.</text>
</comment>
<name>A0ACC6P1A4_9BURK</name>
<gene>
    <name evidence="1" type="ORF">RV045_05910</name>
</gene>
<sequence>MADALATLGLDGPPLAPLIAARLPLRLPLRVALDSGGWLRLGWLPAAASGAMADRPALRQTVRAALADLLAHPAVQPPPPAPRRTAPGAAGLWLAWSHQDTPPHRGTLLGLASQPLGLDIQHRGLVPAPERAGLIRDFLGGEPHATPYSAAALSDAAFNHAWVTMEACDKALRRGLREASPAATRERQRCRTRLLSPQELQGLGLPATAALDAALAWCDEAAIPHETWG</sequence>
<reference evidence="1" key="1">
    <citation type="submission" date="2023-10" db="EMBL/GenBank/DDBJ databases">
        <title>Amphibacter perezi, gen. nov., sp. nov. a novel taxa of the family Comamonadaceae, class Betaproteobacteria isolated from the skin microbiota of Pelophylax perezi from different populations.</title>
        <authorList>
            <person name="Costa S."/>
            <person name="Proenca D.N."/>
            <person name="Lopes I."/>
            <person name="Morais P.V."/>
        </authorList>
    </citation>
    <scope>NUCLEOTIDE SEQUENCE</scope>
    <source>
        <strain evidence="1">SL12-8</strain>
    </source>
</reference>
<organism evidence="1 2">
    <name type="scientific">Amphibiibacter pelophylacis</name>
    <dbReference type="NCBI Taxonomy" id="1799477"/>
    <lineage>
        <taxon>Bacteria</taxon>
        <taxon>Pseudomonadati</taxon>
        <taxon>Pseudomonadota</taxon>
        <taxon>Betaproteobacteria</taxon>
        <taxon>Burkholderiales</taxon>
        <taxon>Sphaerotilaceae</taxon>
        <taxon>Amphibiibacter</taxon>
    </lineage>
</organism>